<evidence type="ECO:0000313" key="6">
    <source>
        <dbReference type="EMBL" id="PYI56994.1"/>
    </source>
</evidence>
<accession>A0A2V5KF67</accession>
<comment type="caution">
    <text evidence="6">The sequence shown here is derived from an EMBL/GenBank/DDBJ whole genome shotgun (WGS) entry which is preliminary data.</text>
</comment>
<reference evidence="6 7" key="1">
    <citation type="submission" date="2018-05" db="EMBL/GenBank/DDBJ databases">
        <title>Paenibacillus flagellatus sp. nov., isolated from selenium mineral soil.</title>
        <authorList>
            <person name="Dai X."/>
        </authorList>
    </citation>
    <scope>NUCLEOTIDE SEQUENCE [LARGE SCALE GENOMIC DNA]</scope>
    <source>
        <strain evidence="6 7">DXL2</strain>
    </source>
</reference>
<keyword evidence="7" id="KW-1185">Reference proteome</keyword>
<dbReference type="SMART" id="SM00382">
    <property type="entry name" value="AAA"/>
    <property type="match status" value="1"/>
</dbReference>
<dbReference type="FunFam" id="3.40.50.300:FF:000032">
    <property type="entry name" value="Export ABC transporter ATP-binding protein"/>
    <property type="match status" value="1"/>
</dbReference>
<evidence type="ECO:0000256" key="2">
    <source>
        <dbReference type="ARBA" id="ARBA00022448"/>
    </source>
</evidence>
<dbReference type="Pfam" id="PF00005">
    <property type="entry name" value="ABC_tran"/>
    <property type="match status" value="1"/>
</dbReference>
<dbReference type="InterPro" id="IPR027417">
    <property type="entry name" value="P-loop_NTPase"/>
</dbReference>
<dbReference type="PANTHER" id="PTHR42798:SF2">
    <property type="entry name" value="ABC TRANSPORTER ATP-BINDING PROTEIN MG467-RELATED"/>
    <property type="match status" value="1"/>
</dbReference>
<keyword evidence="2" id="KW-0813">Transport</keyword>
<dbReference type="Gene3D" id="3.40.50.300">
    <property type="entry name" value="P-loop containing nucleotide triphosphate hydrolases"/>
    <property type="match status" value="1"/>
</dbReference>
<proteinExistence type="inferred from homology"/>
<dbReference type="PROSITE" id="PS50893">
    <property type="entry name" value="ABC_TRANSPORTER_2"/>
    <property type="match status" value="1"/>
</dbReference>
<dbReference type="CDD" id="cd03255">
    <property type="entry name" value="ABC_MJ0796_LolCDE_FtsE"/>
    <property type="match status" value="1"/>
</dbReference>
<dbReference type="InterPro" id="IPR003593">
    <property type="entry name" value="AAA+_ATPase"/>
</dbReference>
<evidence type="ECO:0000256" key="1">
    <source>
        <dbReference type="ARBA" id="ARBA00005417"/>
    </source>
</evidence>
<dbReference type="PROSITE" id="PS00211">
    <property type="entry name" value="ABC_TRANSPORTER_1"/>
    <property type="match status" value="1"/>
</dbReference>
<evidence type="ECO:0000259" key="5">
    <source>
        <dbReference type="PROSITE" id="PS50893"/>
    </source>
</evidence>
<sequence>MNAAAPIIQAHGIFKGYETETGHLRILKGISTAFRTGEVVSIMGPSGSGKSTLLGILGTLDLPTAGHLFIQGQDVTRLSESRLAGYRASKIGFVFQSYNLISTMTALENVMLPMLSAEGKTRRQMRQRAMDLLELVGMKERMHHLSPRLSGGQQQRVAIARALANEPLVVIADEPTGNLDRKTGEVILELIFSLRDRLRTTFILATHDPYVASVSDRVIHLSDGKIEQVVENRVNRT</sequence>
<evidence type="ECO:0000313" key="7">
    <source>
        <dbReference type="Proteomes" id="UP000247476"/>
    </source>
</evidence>
<gene>
    <name evidence="6" type="ORF">DLM86_00670</name>
</gene>
<dbReference type="EMBL" id="QJVJ01000001">
    <property type="protein sequence ID" value="PYI56994.1"/>
    <property type="molecule type" value="Genomic_DNA"/>
</dbReference>
<dbReference type="AlphaFoldDB" id="A0A2V5KF67"/>
<dbReference type="SUPFAM" id="SSF52540">
    <property type="entry name" value="P-loop containing nucleoside triphosphate hydrolases"/>
    <property type="match status" value="1"/>
</dbReference>
<dbReference type="PANTHER" id="PTHR42798">
    <property type="entry name" value="LIPOPROTEIN-RELEASING SYSTEM ATP-BINDING PROTEIN LOLD"/>
    <property type="match status" value="1"/>
</dbReference>
<organism evidence="6 7">
    <name type="scientific">Paenibacillus flagellatus</name>
    <dbReference type="NCBI Taxonomy" id="2211139"/>
    <lineage>
        <taxon>Bacteria</taxon>
        <taxon>Bacillati</taxon>
        <taxon>Bacillota</taxon>
        <taxon>Bacilli</taxon>
        <taxon>Bacillales</taxon>
        <taxon>Paenibacillaceae</taxon>
        <taxon>Paenibacillus</taxon>
    </lineage>
</organism>
<dbReference type="GO" id="GO:0016887">
    <property type="term" value="F:ATP hydrolysis activity"/>
    <property type="evidence" value="ECO:0007669"/>
    <property type="project" value="InterPro"/>
</dbReference>
<feature type="domain" description="ABC transporter" evidence="5">
    <location>
        <begin position="8"/>
        <end position="237"/>
    </location>
</feature>
<dbReference type="GO" id="GO:0005524">
    <property type="term" value="F:ATP binding"/>
    <property type="evidence" value="ECO:0007669"/>
    <property type="project" value="UniProtKB-KW"/>
</dbReference>
<protein>
    <submittedName>
        <fullName evidence="6">Lipoprotein-releasing system ATP-binding protein LolD</fullName>
    </submittedName>
</protein>
<dbReference type="InterPro" id="IPR017871">
    <property type="entry name" value="ABC_transporter-like_CS"/>
</dbReference>
<evidence type="ECO:0000256" key="4">
    <source>
        <dbReference type="ARBA" id="ARBA00022840"/>
    </source>
</evidence>
<dbReference type="OrthoDB" id="9791546at2"/>
<dbReference type="GO" id="GO:0098796">
    <property type="term" value="C:membrane protein complex"/>
    <property type="evidence" value="ECO:0007669"/>
    <property type="project" value="UniProtKB-ARBA"/>
</dbReference>
<comment type="similarity">
    <text evidence="1">Belongs to the ABC transporter superfamily.</text>
</comment>
<keyword evidence="3" id="KW-0547">Nucleotide-binding</keyword>
<keyword evidence="6" id="KW-0449">Lipoprotein</keyword>
<dbReference type="Proteomes" id="UP000247476">
    <property type="component" value="Unassembled WGS sequence"/>
</dbReference>
<dbReference type="InterPro" id="IPR017911">
    <property type="entry name" value="MacB-like_ATP-bd"/>
</dbReference>
<dbReference type="GO" id="GO:0022857">
    <property type="term" value="F:transmembrane transporter activity"/>
    <property type="evidence" value="ECO:0007669"/>
    <property type="project" value="UniProtKB-ARBA"/>
</dbReference>
<evidence type="ECO:0000256" key="3">
    <source>
        <dbReference type="ARBA" id="ARBA00022741"/>
    </source>
</evidence>
<keyword evidence="4 6" id="KW-0067">ATP-binding</keyword>
<name>A0A2V5KF67_9BACL</name>
<dbReference type="RefSeq" id="WP_110838035.1">
    <property type="nucleotide sequence ID" value="NZ_QJVJ01000001.1"/>
</dbReference>
<dbReference type="InterPro" id="IPR003439">
    <property type="entry name" value="ABC_transporter-like_ATP-bd"/>
</dbReference>